<feature type="compositionally biased region" description="Basic and acidic residues" evidence="1">
    <location>
        <begin position="361"/>
        <end position="376"/>
    </location>
</feature>
<keyword evidence="6" id="KW-1185">Reference proteome</keyword>
<reference evidence="4" key="1">
    <citation type="submission" date="2013-12" db="EMBL/GenBank/DDBJ databases">
        <authorList>
            <person name="Bragin E."/>
            <person name="Shtratnikova V."/>
            <person name="Dovbnya D."/>
            <person name="Schelkunov M."/>
            <person name="Pekov Y."/>
            <person name="Malakho S."/>
            <person name="Egorova O."/>
            <person name="Ivashina T."/>
            <person name="Sokolov S."/>
            <person name="Ashapkin V."/>
            <person name="Donova M."/>
        </authorList>
    </citation>
    <scope>NUCLEOTIDE SEQUENCE</scope>
    <source>
        <strain evidence="4">VKM Ac-1815D</strain>
    </source>
</reference>
<dbReference type="Pfam" id="PF08237">
    <property type="entry name" value="PE-PPE"/>
    <property type="match status" value="1"/>
</dbReference>
<dbReference type="EMBL" id="CP006936">
    <property type="protein sequence ID" value="AHC27762.1"/>
    <property type="molecule type" value="Genomic_DNA"/>
</dbReference>
<name>V5X534_MYCNE</name>
<evidence type="ECO:0000256" key="2">
    <source>
        <dbReference type="SAM" id="SignalP"/>
    </source>
</evidence>
<evidence type="ECO:0000313" key="6">
    <source>
        <dbReference type="Proteomes" id="UP000018763"/>
    </source>
</evidence>
<evidence type="ECO:0000313" key="5">
    <source>
        <dbReference type="EMBL" id="AHC27762.1"/>
    </source>
</evidence>
<sequence>MFTAILIWSWLVSGVITASASVQYAIAPNATVIGIGGRDDPAGARIPDKLRGKIGPPDHTYIPSFYPASLNMIDSVRVGMPILRDHLAATTGPVILVGYSEGTLLTEQIKRDLDGAAVAPAPGDLSFLEIAAPFIPNGGILARFPFLGIPGIIPAMGVAAPSVYGTTYVTMQYDTYADFPAYFNPLALLNTLLAAAYAHPDPFYDPIDLDSAALLIKEITKPGGVVDRYVLVPNEHLPLFGPLRDVARFLGQSPLAERLIGAVEPLLRVLVDMAYTDRQNLNPQVHQPFSLMTPIPRMVEALQAIPDAVREGLENLTGTRPPAANRPEVAPSPAPSESQPTPPEIPTIDSDVDDLGAAPENGRRTAPLDDTDHRDDIESDAENGLDDPVEIDDRSTVVTPLTEPEHDDARAADDDEPATDQDERDAGAEAA</sequence>
<feature type="chain" id="PRO_5007732247" evidence="2">
    <location>
        <begin position="21"/>
        <end position="431"/>
    </location>
</feature>
<feature type="domain" description="PE-PPE" evidence="3">
    <location>
        <begin position="57"/>
        <end position="275"/>
    </location>
</feature>
<organism evidence="4 6">
    <name type="scientific">Mycolicibacterium neoaurum VKM Ac-1815D</name>
    <dbReference type="NCBI Taxonomy" id="700508"/>
    <lineage>
        <taxon>Bacteria</taxon>
        <taxon>Bacillati</taxon>
        <taxon>Actinomycetota</taxon>
        <taxon>Actinomycetes</taxon>
        <taxon>Mycobacteriales</taxon>
        <taxon>Mycobacteriaceae</taxon>
        <taxon>Mycolicibacterium</taxon>
    </lineage>
</organism>
<dbReference type="Proteomes" id="UP000018763">
    <property type="component" value="Chromosome"/>
</dbReference>
<dbReference type="InterPro" id="IPR013228">
    <property type="entry name" value="PE-PPE_C"/>
</dbReference>
<keyword evidence="2" id="KW-0732">Signal</keyword>
<feature type="compositionally biased region" description="Acidic residues" evidence="1">
    <location>
        <begin position="377"/>
        <end position="390"/>
    </location>
</feature>
<evidence type="ECO:0000259" key="3">
    <source>
        <dbReference type="Pfam" id="PF08237"/>
    </source>
</evidence>
<feature type="compositionally biased region" description="Acidic residues" evidence="1">
    <location>
        <begin position="413"/>
        <end position="423"/>
    </location>
</feature>
<evidence type="ECO:0000256" key="1">
    <source>
        <dbReference type="SAM" id="MobiDB-lite"/>
    </source>
</evidence>
<proteinExistence type="predicted"/>
<feature type="compositionally biased region" description="Pro residues" evidence="1">
    <location>
        <begin position="330"/>
        <end position="345"/>
    </location>
</feature>
<feature type="region of interest" description="Disordered" evidence="1">
    <location>
        <begin position="315"/>
        <end position="431"/>
    </location>
</feature>
<dbReference type="EMBL" id="CP006936">
    <property type="protein sequence ID" value="AHC23097.1"/>
    <property type="molecule type" value="Genomic_DNA"/>
</dbReference>
<dbReference type="AlphaFoldDB" id="V5X534"/>
<evidence type="ECO:0000313" key="4">
    <source>
        <dbReference type="EMBL" id="AHC23097.1"/>
    </source>
</evidence>
<feature type="signal peptide" evidence="2">
    <location>
        <begin position="1"/>
        <end position="20"/>
    </location>
</feature>
<reference evidence="4 6" key="2">
    <citation type="journal article" date="2014" name="Genome Announc.">
        <title>Complete Genome Sequence of Sterol-Transforming Mycobacterium neoaurum Strain VKM Ac-1815D.</title>
        <authorList>
            <person name="Shtratnikova V.Y."/>
            <person name="Bragin E.Y."/>
            <person name="Dovbnya D.V."/>
            <person name="Pekov Y.A."/>
            <person name="Schelkunov M.I."/>
            <person name="Strizhov N."/>
            <person name="Ivashina T.V."/>
            <person name="Ashapkin V.V."/>
            <person name="Donova M.V."/>
        </authorList>
    </citation>
    <scope>NUCLEOTIDE SEQUENCE [LARGE SCALE GENOMIC DNA]</scope>
    <source>
        <strain evidence="4 6">VKM Ac-1815D</strain>
    </source>
</reference>
<dbReference type="KEGG" id="mne:D174_25845"/>
<accession>V5X534</accession>
<feature type="compositionally biased region" description="Basic and acidic residues" evidence="1">
    <location>
        <begin position="403"/>
        <end position="412"/>
    </location>
</feature>
<gene>
    <name evidence="4" type="ORF">D174_00065</name>
    <name evidence="5" type="ORF">D174_25845</name>
</gene>
<protein>
    <submittedName>
        <fullName evidence="4">PE-PPE</fullName>
    </submittedName>
</protein>